<dbReference type="Pfam" id="PF02687">
    <property type="entry name" value="FtsX"/>
    <property type="match status" value="2"/>
</dbReference>
<feature type="transmembrane region" description="Helical" evidence="6">
    <location>
        <begin position="480"/>
        <end position="503"/>
    </location>
</feature>
<feature type="domain" description="ABC3 transporter permease C-terminal" evidence="7">
    <location>
        <begin position="710"/>
        <end position="821"/>
    </location>
</feature>
<feature type="transmembrane region" description="Helical" evidence="6">
    <location>
        <begin position="429"/>
        <end position="451"/>
    </location>
</feature>
<protein>
    <recommendedName>
        <fullName evidence="7">ABC3 transporter permease C-terminal domain-containing protein</fullName>
    </recommendedName>
</protein>
<feature type="transmembrane region" description="Helical" evidence="6">
    <location>
        <begin position="351"/>
        <end position="372"/>
    </location>
</feature>
<dbReference type="HOGENOM" id="CLU_012341_2_0_11"/>
<feature type="transmembrane region" description="Helical" evidence="6">
    <location>
        <begin position="794"/>
        <end position="814"/>
    </location>
</feature>
<dbReference type="PANTHER" id="PTHR30287">
    <property type="entry name" value="MEMBRANE COMPONENT OF PREDICTED ABC SUPERFAMILY METABOLITE UPTAKE TRANSPORTER"/>
    <property type="match status" value="1"/>
</dbReference>
<dbReference type="Proteomes" id="UP000002029">
    <property type="component" value="Chromosome"/>
</dbReference>
<name>D2AZB6_STRRD</name>
<feature type="transmembrane region" description="Helical" evidence="6">
    <location>
        <begin position="264"/>
        <end position="286"/>
    </location>
</feature>
<organism evidence="8 9">
    <name type="scientific">Streptosporangium roseum (strain ATCC 12428 / DSM 43021 / JCM 3005 / KCTC 9067 / NCIMB 10171 / NRRL 2505 / NI 9100)</name>
    <dbReference type="NCBI Taxonomy" id="479432"/>
    <lineage>
        <taxon>Bacteria</taxon>
        <taxon>Bacillati</taxon>
        <taxon>Actinomycetota</taxon>
        <taxon>Actinomycetes</taxon>
        <taxon>Streptosporangiales</taxon>
        <taxon>Streptosporangiaceae</taxon>
        <taxon>Streptosporangium</taxon>
    </lineage>
</organism>
<evidence type="ECO:0000256" key="1">
    <source>
        <dbReference type="ARBA" id="ARBA00004651"/>
    </source>
</evidence>
<keyword evidence="3 6" id="KW-0812">Transmembrane</keyword>
<proteinExistence type="predicted"/>
<dbReference type="GO" id="GO:0005886">
    <property type="term" value="C:plasma membrane"/>
    <property type="evidence" value="ECO:0007669"/>
    <property type="project" value="UniProtKB-SubCell"/>
</dbReference>
<dbReference type="OrthoDB" id="3223244at2"/>
<reference evidence="8 9" key="1">
    <citation type="journal article" date="2010" name="Stand. Genomic Sci.">
        <title>Complete genome sequence of Streptosporangium roseum type strain (NI 9100).</title>
        <authorList>
            <person name="Nolan M."/>
            <person name="Sikorski J."/>
            <person name="Jando M."/>
            <person name="Lucas S."/>
            <person name="Lapidus A."/>
            <person name="Glavina Del Rio T."/>
            <person name="Chen F."/>
            <person name="Tice H."/>
            <person name="Pitluck S."/>
            <person name="Cheng J.F."/>
            <person name="Chertkov O."/>
            <person name="Sims D."/>
            <person name="Meincke L."/>
            <person name="Brettin T."/>
            <person name="Han C."/>
            <person name="Detter J.C."/>
            <person name="Bruce D."/>
            <person name="Goodwin L."/>
            <person name="Land M."/>
            <person name="Hauser L."/>
            <person name="Chang Y.J."/>
            <person name="Jeffries C.D."/>
            <person name="Ivanova N."/>
            <person name="Mavromatis K."/>
            <person name="Mikhailova N."/>
            <person name="Chen A."/>
            <person name="Palaniappan K."/>
            <person name="Chain P."/>
            <person name="Rohde M."/>
            <person name="Goker M."/>
            <person name="Bristow J."/>
            <person name="Eisen J.A."/>
            <person name="Markowitz V."/>
            <person name="Hugenholtz P."/>
            <person name="Kyrpides N.C."/>
            <person name="Klenk H.P."/>
        </authorList>
    </citation>
    <scope>NUCLEOTIDE SEQUENCE [LARGE SCALE GENOMIC DNA]</scope>
    <source>
        <strain evidence="9">ATCC 12428 / DSM 43021 / JCM 3005 / NI 9100</strain>
    </source>
</reference>
<comment type="subcellular location">
    <subcellularLocation>
        <location evidence="1">Cell membrane</location>
        <topology evidence="1">Multi-pass membrane protein</topology>
    </subcellularLocation>
</comment>
<feature type="transmembrane region" description="Helical" evidence="6">
    <location>
        <begin position="307"/>
        <end position="331"/>
    </location>
</feature>
<keyword evidence="9" id="KW-1185">Reference proteome</keyword>
<dbReference type="EMBL" id="CP001814">
    <property type="protein sequence ID" value="ACZ83301.1"/>
    <property type="molecule type" value="Genomic_DNA"/>
</dbReference>
<dbReference type="AlphaFoldDB" id="D2AZB6"/>
<dbReference type="eggNOG" id="COG0577">
    <property type="taxonomic scope" value="Bacteria"/>
</dbReference>
<accession>D2AZB6</accession>
<keyword evidence="5 6" id="KW-0472">Membrane</keyword>
<feature type="transmembrane region" description="Helical" evidence="6">
    <location>
        <begin position="704"/>
        <end position="723"/>
    </location>
</feature>
<evidence type="ECO:0000256" key="5">
    <source>
        <dbReference type="ARBA" id="ARBA00023136"/>
    </source>
</evidence>
<evidence type="ECO:0000256" key="4">
    <source>
        <dbReference type="ARBA" id="ARBA00022989"/>
    </source>
</evidence>
<dbReference type="PANTHER" id="PTHR30287:SF1">
    <property type="entry name" value="INNER MEMBRANE PROTEIN"/>
    <property type="match status" value="1"/>
</dbReference>
<evidence type="ECO:0000256" key="6">
    <source>
        <dbReference type="SAM" id="Phobius"/>
    </source>
</evidence>
<evidence type="ECO:0000313" key="9">
    <source>
        <dbReference type="Proteomes" id="UP000002029"/>
    </source>
</evidence>
<dbReference type="InterPro" id="IPR003838">
    <property type="entry name" value="ABC3_permease_C"/>
</dbReference>
<evidence type="ECO:0000256" key="2">
    <source>
        <dbReference type="ARBA" id="ARBA00022475"/>
    </source>
</evidence>
<feature type="transmembrane region" description="Helical" evidence="6">
    <location>
        <begin position="405"/>
        <end position="423"/>
    </location>
</feature>
<evidence type="ECO:0000313" key="8">
    <source>
        <dbReference type="EMBL" id="ACZ83301.1"/>
    </source>
</evidence>
<dbReference type="KEGG" id="sro:Sros_0269"/>
<keyword evidence="2" id="KW-1003">Cell membrane</keyword>
<feature type="transmembrane region" description="Helical" evidence="6">
    <location>
        <begin position="758"/>
        <end position="782"/>
    </location>
</feature>
<evidence type="ECO:0000259" key="7">
    <source>
        <dbReference type="Pfam" id="PF02687"/>
    </source>
</evidence>
<feature type="domain" description="ABC3 transporter permease C-terminal" evidence="7">
    <location>
        <begin position="263"/>
        <end position="383"/>
    </location>
</feature>
<dbReference type="InterPro" id="IPR038766">
    <property type="entry name" value="Membrane_comp_ABC_pdt"/>
</dbReference>
<gene>
    <name evidence="8" type="ordered locus">Sros_0269</name>
</gene>
<keyword evidence="4 6" id="KW-1133">Transmembrane helix</keyword>
<evidence type="ECO:0000256" key="3">
    <source>
        <dbReference type="ARBA" id="ARBA00022692"/>
    </source>
</evidence>
<sequence>MIRTALSLAGLSGLVVAFLAVFGGMALLTGSGVIIESGLRSSVSTQRLPGADVIVSARQSIPQKEDLPAALPERAVVPGSLVAQLAAVPGVAAAVGDLSFPAAVLPVTASTSGPVTASMSGHGWSSAALAGAGRKVTGTPPNTGDEIALPYSMERARIGQTVRVIAGGTAGDYRVTALVDAPGLYFSDEAAAKLAARDAGPRAKTVDLVALRAEDGVTAAALADELAERLGDRYEISTGRARGDAEAPGTAAARGMLIALPASISGISLMVVGFVVAGGLALSINRQRRDLALLRAAGATPRQVRKLVAVQGTAAALAAMAPGAALGYYLAARFGELLVSVGTLPGDLPLSYSPLPAVAAALLLSGVVRMSTWGASLRASRMPAVAAVAESAGEPRTPSRIRTNGGLLLILASVVLSTAPLLIRTEMAAVGPATAALLAVIGLAMAGPWLVQRATGLLARRLPPGLSAPAWLAVSNTHGYALRTAGAIAALGMVVTLSLSVVLTQTTIAKASGDEAAQGIRADATITAPLLGGIPHGLLSDIRATRGVTAATAFTTTTVLTRSLALGDDSRRLEPRPAMVLGPDAEGLVDLGIVGGSLAALKGDTIAVDERAGKLGDHVDLTLGDGTAVTARVVATYTRALGFGPVAVSRDLASGHTTTGLDSTILVRLAPGPSPLPALLKQWPGTVLSGDPAAPEMGRPSGEILVNIAVLAVLLGYVLVAVVNRLVATTTARSAELTALRDLGATPRQLRTMIRWEALVIAAAAAGSGLLLSTAPLTMLSIGFLSRPWPAGPVWLAPAVVLTITVVVWLALAIPSRQMIRRA</sequence>
<dbReference type="RefSeq" id="WP_012887047.1">
    <property type="nucleotide sequence ID" value="NC_013595.1"/>
</dbReference>
<dbReference type="STRING" id="479432.Sros_0269"/>